<accession>A0A846N2A8</accession>
<dbReference type="EMBL" id="JAASRM010000001">
    <property type="protein sequence ID" value="NIK90124.1"/>
    <property type="molecule type" value="Genomic_DNA"/>
</dbReference>
<dbReference type="InterPro" id="IPR026021">
    <property type="entry name" value="YdjA-like"/>
</dbReference>
<gene>
    <name evidence="10" type="ORF">FHS83_003442</name>
</gene>
<dbReference type="PANTHER" id="PTHR43821">
    <property type="entry name" value="NAD(P)H NITROREDUCTASE YDJA-RELATED"/>
    <property type="match status" value="1"/>
</dbReference>
<dbReference type="InterPro" id="IPR029479">
    <property type="entry name" value="Nitroreductase"/>
</dbReference>
<keyword evidence="3 7" id="KW-0288">FMN</keyword>
<name>A0A846N2A8_9PROT</name>
<keyword evidence="2 7" id="KW-0285">Flavoprotein</keyword>
<feature type="domain" description="Nitroreductase" evidence="9">
    <location>
        <begin position="34"/>
        <end position="175"/>
    </location>
</feature>
<evidence type="ECO:0000256" key="4">
    <source>
        <dbReference type="ARBA" id="ARBA00022857"/>
    </source>
</evidence>
<dbReference type="PIRSF" id="PIRSF000232">
    <property type="entry name" value="YdjA"/>
    <property type="match status" value="1"/>
</dbReference>
<dbReference type="InterPro" id="IPR052530">
    <property type="entry name" value="NAD(P)H_nitroreductase"/>
</dbReference>
<evidence type="ECO:0000259" key="9">
    <source>
        <dbReference type="Pfam" id="PF00881"/>
    </source>
</evidence>
<evidence type="ECO:0000313" key="10">
    <source>
        <dbReference type="EMBL" id="NIK90124.1"/>
    </source>
</evidence>
<dbReference type="CDD" id="cd02135">
    <property type="entry name" value="YdjA-like"/>
    <property type="match status" value="1"/>
</dbReference>
<dbReference type="GO" id="GO:0016491">
    <property type="term" value="F:oxidoreductase activity"/>
    <property type="evidence" value="ECO:0007669"/>
    <property type="project" value="UniProtKB-UniRule"/>
</dbReference>
<reference evidence="10 11" key="1">
    <citation type="submission" date="2020-03" db="EMBL/GenBank/DDBJ databases">
        <title>Genomic Encyclopedia of Type Strains, Phase IV (KMG-IV): sequencing the most valuable type-strain genomes for metagenomic binning, comparative biology and taxonomic classification.</title>
        <authorList>
            <person name="Goeker M."/>
        </authorList>
    </citation>
    <scope>NUCLEOTIDE SEQUENCE [LARGE SCALE GENOMIC DNA]</scope>
    <source>
        <strain evidence="10 11">DSM 19867</strain>
    </source>
</reference>
<evidence type="ECO:0000256" key="3">
    <source>
        <dbReference type="ARBA" id="ARBA00022643"/>
    </source>
</evidence>
<dbReference type="RefSeq" id="WP_167084416.1">
    <property type="nucleotide sequence ID" value="NZ_BAAADC010000001.1"/>
</dbReference>
<dbReference type="InterPro" id="IPR000415">
    <property type="entry name" value="Nitroreductase-like"/>
</dbReference>
<dbReference type="Gene3D" id="3.40.109.10">
    <property type="entry name" value="NADH Oxidase"/>
    <property type="match status" value="1"/>
</dbReference>
<comment type="similarity">
    <text evidence="1 7">Belongs to the nitroreductase family.</text>
</comment>
<evidence type="ECO:0000256" key="6">
    <source>
        <dbReference type="ARBA" id="ARBA00023027"/>
    </source>
</evidence>
<keyword evidence="6 7" id="KW-0520">NAD</keyword>
<comment type="caution">
    <text evidence="10">The sequence shown here is derived from an EMBL/GenBank/DDBJ whole genome shotgun (WGS) entry which is preliminary data.</text>
</comment>
<dbReference type="PANTHER" id="PTHR43821:SF1">
    <property type="entry name" value="NAD(P)H NITROREDUCTASE YDJA-RELATED"/>
    <property type="match status" value="1"/>
</dbReference>
<comment type="cofactor">
    <cofactor evidence="8">
        <name>FMN</name>
        <dbReference type="ChEBI" id="CHEBI:58210"/>
    </cofactor>
    <text evidence="8">Binds 1 FMN per subunit.</text>
</comment>
<feature type="binding site" description="in other chain" evidence="8">
    <location>
        <begin position="145"/>
        <end position="147"/>
    </location>
    <ligand>
        <name>FMN</name>
        <dbReference type="ChEBI" id="CHEBI:58210"/>
        <note>ligand shared between dimeric partners</note>
    </ligand>
</feature>
<dbReference type="AlphaFoldDB" id="A0A846N2A8"/>
<evidence type="ECO:0000256" key="2">
    <source>
        <dbReference type="ARBA" id="ARBA00022630"/>
    </source>
</evidence>
<keyword evidence="11" id="KW-1185">Reference proteome</keyword>
<sequence>MDSPPPFNVSAPKALDLLLTRRSGSAKAMTGPGPGPEELDAILKASARVPDHGKLAPWRFVVFEGDARARFGQLIADALAETEKVSDERSASEAARLMRAPVVVAVISRVREAIPIPEWEQVLSAGAVCQNMLIAAHALGYVGNWLTEWYAYHPVVKERMGLKPGERIAGFIYIGTSAIELEERIRPDLEKIVTRF</sequence>
<protein>
    <recommendedName>
        <fullName evidence="7">Putative NAD(P)H nitroreductase</fullName>
        <ecNumber evidence="7">1.-.-.-</ecNumber>
    </recommendedName>
</protein>
<evidence type="ECO:0000256" key="7">
    <source>
        <dbReference type="PIRNR" id="PIRNR000232"/>
    </source>
</evidence>
<dbReference type="Proteomes" id="UP000570514">
    <property type="component" value="Unassembled WGS sequence"/>
</dbReference>
<keyword evidence="5 7" id="KW-0560">Oxidoreductase</keyword>
<evidence type="ECO:0000256" key="5">
    <source>
        <dbReference type="ARBA" id="ARBA00023002"/>
    </source>
</evidence>
<feature type="binding site" evidence="8">
    <location>
        <position position="48"/>
    </location>
    <ligand>
        <name>FMN</name>
        <dbReference type="ChEBI" id="CHEBI:58210"/>
        <note>ligand shared between dimeric partners</note>
    </ligand>
</feature>
<organism evidence="10 11">
    <name type="scientific">Rhizomicrobium palustre</name>
    <dbReference type="NCBI Taxonomy" id="189966"/>
    <lineage>
        <taxon>Bacteria</taxon>
        <taxon>Pseudomonadati</taxon>
        <taxon>Pseudomonadota</taxon>
        <taxon>Alphaproteobacteria</taxon>
        <taxon>Micropepsales</taxon>
        <taxon>Micropepsaceae</taxon>
        <taxon>Rhizomicrobium</taxon>
    </lineage>
</organism>
<dbReference type="EC" id="1.-.-.-" evidence="7"/>
<evidence type="ECO:0000313" key="11">
    <source>
        <dbReference type="Proteomes" id="UP000570514"/>
    </source>
</evidence>
<proteinExistence type="inferred from homology"/>
<keyword evidence="4 7" id="KW-0521">NADP</keyword>
<dbReference type="Pfam" id="PF00881">
    <property type="entry name" value="Nitroreductase"/>
    <property type="match status" value="1"/>
</dbReference>
<dbReference type="SUPFAM" id="SSF55469">
    <property type="entry name" value="FMN-dependent nitroreductase-like"/>
    <property type="match status" value="1"/>
</dbReference>
<feature type="binding site" description="in other chain" evidence="8">
    <location>
        <begin position="21"/>
        <end position="23"/>
    </location>
    <ligand>
        <name>FMN</name>
        <dbReference type="ChEBI" id="CHEBI:58210"/>
        <note>ligand shared between dimeric partners</note>
    </ligand>
</feature>
<feature type="binding site" evidence="8">
    <location>
        <position position="52"/>
    </location>
    <ligand>
        <name>FMN</name>
        <dbReference type="ChEBI" id="CHEBI:58210"/>
        <note>ligand shared between dimeric partners</note>
    </ligand>
</feature>
<evidence type="ECO:0000256" key="1">
    <source>
        <dbReference type="ARBA" id="ARBA00007118"/>
    </source>
</evidence>
<evidence type="ECO:0000256" key="8">
    <source>
        <dbReference type="PIRSR" id="PIRSR000232-1"/>
    </source>
</evidence>